<dbReference type="Proteomes" id="UP000092461">
    <property type="component" value="Unassembled WGS sequence"/>
</dbReference>
<dbReference type="InterPro" id="IPR041442">
    <property type="entry name" value="PIH1D1/2/3_CS-like"/>
</dbReference>
<dbReference type="EnsemblMetazoa" id="LLOJ008409-RA">
    <property type="protein sequence ID" value="LLOJ008409-PA"/>
    <property type="gene ID" value="LLOJ008409"/>
</dbReference>
<feature type="domain" description="PIH1D1/2/3 CS-like" evidence="6">
    <location>
        <begin position="240"/>
        <end position="340"/>
    </location>
</feature>
<feature type="compositionally biased region" description="Basic residues" evidence="4">
    <location>
        <begin position="567"/>
        <end position="577"/>
    </location>
</feature>
<dbReference type="GO" id="GO:0060285">
    <property type="term" value="P:cilium-dependent cell motility"/>
    <property type="evidence" value="ECO:0007669"/>
    <property type="project" value="UniProtKB-UniRule"/>
</dbReference>
<evidence type="ECO:0000256" key="1">
    <source>
        <dbReference type="ARBA" id="ARBA00022490"/>
    </source>
</evidence>
<evidence type="ECO:0000313" key="7">
    <source>
        <dbReference type="EnsemblMetazoa" id="LLOJ008409-PA"/>
    </source>
</evidence>
<dbReference type="HAMAP" id="MF_03069">
    <property type="entry name" value="Kintoun"/>
    <property type="match status" value="1"/>
</dbReference>
<dbReference type="VEuPathDB" id="VectorBase:LLOJ008409"/>
<reference evidence="7" key="1">
    <citation type="submission" date="2020-05" db="UniProtKB">
        <authorList>
            <consortium name="EnsemblMetazoa"/>
        </authorList>
    </citation>
    <scope>IDENTIFICATION</scope>
    <source>
        <strain evidence="7">Jacobina</strain>
    </source>
</reference>
<keyword evidence="1 3" id="KW-0963">Cytoplasm</keyword>
<protein>
    <recommendedName>
        <fullName evidence="3">Protein kintoun</fullName>
    </recommendedName>
    <alternativeName>
        <fullName evidence="3">Dynein assembly factor 2, axonemal homolog</fullName>
    </alternativeName>
</protein>
<evidence type="ECO:0000313" key="8">
    <source>
        <dbReference type="Proteomes" id="UP000092461"/>
    </source>
</evidence>
<dbReference type="InterPro" id="IPR012981">
    <property type="entry name" value="PIH1_N"/>
</dbReference>
<evidence type="ECO:0000256" key="2">
    <source>
        <dbReference type="ARBA" id="ARBA00024190"/>
    </source>
</evidence>
<feature type="region of interest" description="Disordered" evidence="4">
    <location>
        <begin position="353"/>
        <end position="373"/>
    </location>
</feature>
<sequence>MNRDKWEELDLSTDEIKSLTDALQKEEFRKLLVEYCQELNDPENKKKFEEELTQLEAERGIDVTFINPEPGYVVKTTVDGQMKGFINVCQSGKVQRPVSEYRAAANGERGLNWTLPHTQAPPRRDVDNKNTICMVYDVVFHPDALHLAAKNRRFRDILTDTACDAVETAFAVKLDRTNVKYPKVAFKGTPKPTVIRRKSDNPPVCEPSPLDAIYPPLANPNEDEPKVRVVPQCPKPSAYETPRYTITHRRDVDYEEFTHELDAKLNVTVPKELVIAVDLPLLKSTETVSLDVTRKRIVLLCEHPAKYKLDIVLPYEVEERQGAAKFDATSRRLSITLPVVKEHHLQLIDVTRQDSGVESMPHSPAASPTGSEGNDDVFEEKFLDASTPYTLPSFTCNTLDGAVAFTLNVKNVDPSSVHVKQDEMQVCVKFASIGGGFYPSHYAFVAKFPAGKILDAYAEAWDNNVVLQCDIQDLHLCDHYTVGLAEQFKNYPLKFPTLAVETGDPVIEDDSLRIEVRSFTAEEVEIDLKSDDNPPPEEPNEEVIEAEIAPSADAPKEPPPAQESKKGNAKKKNRKHRSLSESYCDMSSKAQTGSLNEERSVRKSRSLSESSGDEHGSPQIRFKSILKRSCSYNPSVSSSVDDPQFSVSVDLGVGSFDGIPEHQELSESCKKTVRFSDVIRKQLFRSNSSILGRRLKKHEKES</sequence>
<name>A0A1B0GK77_LUTLO</name>
<dbReference type="Pfam" id="PF08190">
    <property type="entry name" value="PIH1"/>
    <property type="match status" value="1"/>
</dbReference>
<dbReference type="InterPro" id="IPR034727">
    <property type="entry name" value="Kintoun"/>
</dbReference>
<dbReference type="GO" id="GO:0070286">
    <property type="term" value="P:axonemal dynein complex assembly"/>
    <property type="evidence" value="ECO:0007669"/>
    <property type="project" value="UniProtKB-UniRule"/>
</dbReference>
<dbReference type="Pfam" id="PF18201">
    <property type="entry name" value="PIH1_CS"/>
    <property type="match status" value="1"/>
</dbReference>
<dbReference type="AlphaFoldDB" id="A0A1B0GK77"/>
<feature type="domain" description="PIH1 N-terminal" evidence="5">
    <location>
        <begin position="39"/>
        <end position="200"/>
    </location>
</feature>
<dbReference type="PANTHER" id="PTHR22997:SF3">
    <property type="entry name" value="PROTEIN KINTOUN"/>
    <property type="match status" value="1"/>
</dbReference>
<dbReference type="GO" id="GO:0120293">
    <property type="term" value="C:dynein axonemal particle"/>
    <property type="evidence" value="ECO:0007669"/>
    <property type="project" value="UniProtKB-SubCell"/>
</dbReference>
<evidence type="ECO:0000259" key="6">
    <source>
        <dbReference type="Pfam" id="PF18201"/>
    </source>
</evidence>
<accession>A0A1B0GK77</accession>
<comment type="subcellular location">
    <subcellularLocation>
        <location evidence="3">Cytoplasm</location>
    </subcellularLocation>
    <subcellularLocation>
        <location evidence="2">Dynein axonemal particle</location>
    </subcellularLocation>
</comment>
<feature type="region of interest" description="Disordered" evidence="4">
    <location>
        <begin position="192"/>
        <end position="211"/>
    </location>
</feature>
<comment type="similarity">
    <text evidence="3">Belongs to the PIH1 family. Kintoun subfamily.</text>
</comment>
<evidence type="ECO:0000256" key="4">
    <source>
        <dbReference type="SAM" id="MobiDB-lite"/>
    </source>
</evidence>
<evidence type="ECO:0000259" key="5">
    <source>
        <dbReference type="Pfam" id="PF08190"/>
    </source>
</evidence>
<organism evidence="7 8">
    <name type="scientific">Lutzomyia longipalpis</name>
    <name type="common">Sand fly</name>
    <dbReference type="NCBI Taxonomy" id="7200"/>
    <lineage>
        <taxon>Eukaryota</taxon>
        <taxon>Metazoa</taxon>
        <taxon>Ecdysozoa</taxon>
        <taxon>Arthropoda</taxon>
        <taxon>Hexapoda</taxon>
        <taxon>Insecta</taxon>
        <taxon>Pterygota</taxon>
        <taxon>Neoptera</taxon>
        <taxon>Endopterygota</taxon>
        <taxon>Diptera</taxon>
        <taxon>Nematocera</taxon>
        <taxon>Psychodoidea</taxon>
        <taxon>Psychodidae</taxon>
        <taxon>Lutzomyia</taxon>
        <taxon>Lutzomyia</taxon>
    </lineage>
</organism>
<evidence type="ECO:0000256" key="3">
    <source>
        <dbReference type="HAMAP-Rule" id="MF_03069"/>
    </source>
</evidence>
<dbReference type="PANTHER" id="PTHR22997">
    <property type="entry name" value="PIH1 DOMAIN-CONTAINING PROTEIN 1"/>
    <property type="match status" value="1"/>
</dbReference>
<feature type="region of interest" description="Disordered" evidence="4">
    <location>
        <begin position="548"/>
        <end position="621"/>
    </location>
</feature>
<proteinExistence type="inferred from homology"/>
<dbReference type="InterPro" id="IPR050734">
    <property type="entry name" value="PIH1/Kintoun_subfamily"/>
</dbReference>
<dbReference type="EMBL" id="AJWK01028452">
    <property type="status" value="NOT_ANNOTATED_CDS"/>
    <property type="molecule type" value="Genomic_DNA"/>
</dbReference>
<comment type="function">
    <text evidence="3">Required for cytoplasmic pre-assembly of axonemal dyneins, thereby playing a central role in motility in cilia and flagella. Involved in pre-assembly of dynein arm complexes in the cytoplasm before intraflagellar transport loads them for the ciliary compartment.</text>
</comment>
<keyword evidence="8" id="KW-1185">Reference proteome</keyword>
<dbReference type="EMBL" id="AJWK01028453">
    <property type="status" value="NOT_ANNOTATED_CDS"/>
    <property type="molecule type" value="Genomic_DNA"/>
</dbReference>
<dbReference type="VEuPathDB" id="VectorBase:LLONM1_004332"/>